<comment type="caution">
    <text evidence="1">The sequence shown here is derived from an EMBL/GenBank/DDBJ whole genome shotgun (WGS) entry which is preliminary data.</text>
</comment>
<gene>
    <name evidence="1" type="ORF">E5331_05175</name>
</gene>
<evidence type="ECO:0000313" key="1">
    <source>
        <dbReference type="EMBL" id="TGY79769.1"/>
    </source>
</evidence>
<reference evidence="1" key="1">
    <citation type="submission" date="2019-04" db="EMBL/GenBank/DDBJ databases">
        <title>Microbes associate with the intestines of laboratory mice.</title>
        <authorList>
            <person name="Navarre W."/>
            <person name="Wong E."/>
            <person name="Huang K."/>
            <person name="Tropini C."/>
            <person name="Ng K."/>
            <person name="Yu B."/>
        </authorList>
    </citation>
    <scope>NUCLEOTIDE SEQUENCE</scope>
    <source>
        <strain evidence="1">NM04_E33</strain>
    </source>
</reference>
<sequence>MKNLLGIIAVVVLSIIAGAYLHKCQTPQQAYPPGTVGDVVIDTVTYIDTVPYSLPSPRQELSLGTQIRLLPVFISKDSTSGFIPDSCKMAEENIPPEIDSMAVEIPITQREYEGDDYHAWVSGYAPRLDSISVFPRIRTVTIRQPPGKPKRWHIGPSIGLGCTHKGIATYIGVSVTYSIISF</sequence>
<name>A0AC61RHW9_9BACT</name>
<accession>A0AC61RHW9</accession>
<dbReference type="Proteomes" id="UP000306319">
    <property type="component" value="Unassembled WGS sequence"/>
</dbReference>
<dbReference type="EMBL" id="SRYB01000005">
    <property type="protein sequence ID" value="TGY79769.1"/>
    <property type="molecule type" value="Genomic_DNA"/>
</dbReference>
<keyword evidence="2" id="KW-1185">Reference proteome</keyword>
<organism evidence="1 2">
    <name type="scientific">Lepagella muris</name>
    <dbReference type="NCBI Taxonomy" id="3032870"/>
    <lineage>
        <taxon>Bacteria</taxon>
        <taxon>Pseudomonadati</taxon>
        <taxon>Bacteroidota</taxon>
        <taxon>Bacteroidia</taxon>
        <taxon>Bacteroidales</taxon>
        <taxon>Muribaculaceae</taxon>
        <taxon>Lepagella</taxon>
    </lineage>
</organism>
<proteinExistence type="predicted"/>
<evidence type="ECO:0000313" key="2">
    <source>
        <dbReference type="Proteomes" id="UP000306319"/>
    </source>
</evidence>
<protein>
    <submittedName>
        <fullName evidence="1">Uncharacterized protein</fullName>
    </submittedName>
</protein>